<evidence type="ECO:0000256" key="5">
    <source>
        <dbReference type="ARBA" id="ARBA00023004"/>
    </source>
</evidence>
<dbReference type="InterPro" id="IPR034457">
    <property type="entry name" value="Organic_radical-activating"/>
</dbReference>
<dbReference type="PANTHER" id="PTHR30352">
    <property type="entry name" value="PYRUVATE FORMATE-LYASE-ACTIVATING ENZYME"/>
    <property type="match status" value="1"/>
</dbReference>
<dbReference type="RefSeq" id="WP_267774587.1">
    <property type="nucleotide sequence ID" value="NZ_JAPNKE010000002.1"/>
</dbReference>
<dbReference type="GO" id="GO:0043365">
    <property type="term" value="F:[formate-C-acetyltransferase]-activating enzyme activity"/>
    <property type="evidence" value="ECO:0007669"/>
    <property type="project" value="InterPro"/>
</dbReference>
<feature type="region of interest" description="Disordered" evidence="7">
    <location>
        <begin position="1"/>
        <end position="54"/>
    </location>
</feature>
<dbReference type="GO" id="GO:0004748">
    <property type="term" value="F:ribonucleoside-diphosphate reductase activity, thioredoxin disulfide as acceptor"/>
    <property type="evidence" value="ECO:0007669"/>
    <property type="project" value="TreeGrafter"/>
</dbReference>
<dbReference type="Gene3D" id="3.20.20.70">
    <property type="entry name" value="Aldolase class I"/>
    <property type="match status" value="1"/>
</dbReference>
<dbReference type="GO" id="GO:0051539">
    <property type="term" value="F:4 iron, 4 sulfur cluster binding"/>
    <property type="evidence" value="ECO:0007669"/>
    <property type="project" value="UniProtKB-KW"/>
</dbReference>
<reference evidence="8" key="1">
    <citation type="submission" date="2022-11" db="EMBL/GenBank/DDBJ databases">
        <title>Minimal conservation of predation-associated metabolite biosynthetic gene clusters underscores biosynthetic potential of Myxococcota including descriptions for ten novel species: Archangium lansinium sp. nov., Myxococcus landrumus sp. nov., Nannocystis bai.</title>
        <authorList>
            <person name="Ahearne A."/>
            <person name="Stevens C."/>
            <person name="Phillips K."/>
        </authorList>
    </citation>
    <scope>NUCLEOTIDE SEQUENCE</scope>
    <source>
        <strain evidence="8">Na p29</strain>
    </source>
</reference>
<dbReference type="Pfam" id="PF13353">
    <property type="entry name" value="Fer4_12"/>
    <property type="match status" value="1"/>
</dbReference>
<keyword evidence="2" id="KW-0004">4Fe-4S</keyword>
<gene>
    <name evidence="8" type="ORF">OV079_38380</name>
</gene>
<evidence type="ECO:0000256" key="6">
    <source>
        <dbReference type="ARBA" id="ARBA00023014"/>
    </source>
</evidence>
<dbReference type="EMBL" id="JAPNKE010000002">
    <property type="protein sequence ID" value="MCY1011329.1"/>
    <property type="molecule type" value="Genomic_DNA"/>
</dbReference>
<evidence type="ECO:0000256" key="2">
    <source>
        <dbReference type="ARBA" id="ARBA00022485"/>
    </source>
</evidence>
<keyword evidence="3" id="KW-0949">S-adenosyl-L-methionine</keyword>
<dbReference type="InterPro" id="IPR058240">
    <property type="entry name" value="rSAM_sf"/>
</dbReference>
<dbReference type="SFLD" id="SFLDF00299">
    <property type="entry name" value="anaerobic_ribonucleoside-triph"/>
    <property type="match status" value="1"/>
</dbReference>
<dbReference type="InterPro" id="IPR012837">
    <property type="entry name" value="NrdG"/>
</dbReference>
<keyword evidence="9" id="KW-1185">Reference proteome</keyword>
<dbReference type="AlphaFoldDB" id="A0A9X3EW24"/>
<name>A0A9X3EW24_9BACT</name>
<accession>A0A9X3EW24</accession>
<evidence type="ECO:0000256" key="3">
    <source>
        <dbReference type="ARBA" id="ARBA00022691"/>
    </source>
</evidence>
<organism evidence="8 9">
    <name type="scientific">Nannocystis pusilla</name>
    <dbReference type="NCBI Taxonomy" id="889268"/>
    <lineage>
        <taxon>Bacteria</taxon>
        <taxon>Pseudomonadati</taxon>
        <taxon>Myxococcota</taxon>
        <taxon>Polyangia</taxon>
        <taxon>Nannocystales</taxon>
        <taxon>Nannocystaceae</taxon>
        <taxon>Nannocystis</taxon>
    </lineage>
</organism>
<dbReference type="CDD" id="cd01335">
    <property type="entry name" value="Radical_SAM"/>
    <property type="match status" value="1"/>
</dbReference>
<dbReference type="SUPFAM" id="SSF102114">
    <property type="entry name" value="Radical SAM enzymes"/>
    <property type="match status" value="1"/>
</dbReference>
<keyword evidence="5" id="KW-0408">Iron</keyword>
<evidence type="ECO:0000256" key="7">
    <source>
        <dbReference type="SAM" id="MobiDB-lite"/>
    </source>
</evidence>
<proteinExistence type="predicted"/>
<protein>
    <submittedName>
        <fullName evidence="8">4Fe-4S single cluster domain-containing protein</fullName>
    </submittedName>
</protein>
<evidence type="ECO:0000313" key="8">
    <source>
        <dbReference type="EMBL" id="MCY1011329.1"/>
    </source>
</evidence>
<dbReference type="SFLD" id="SFLDG01063">
    <property type="entry name" value="activating_enzymes__group_1"/>
    <property type="match status" value="1"/>
</dbReference>
<dbReference type="GO" id="GO:0046872">
    <property type="term" value="F:metal ion binding"/>
    <property type="evidence" value="ECO:0007669"/>
    <property type="project" value="UniProtKB-KW"/>
</dbReference>
<dbReference type="SFLD" id="SFLDG01066">
    <property type="entry name" value="organic_radical-activating_enz"/>
    <property type="match status" value="1"/>
</dbReference>
<dbReference type="InterPro" id="IPR007197">
    <property type="entry name" value="rSAM"/>
</dbReference>
<comment type="caution">
    <text evidence="8">The sequence shown here is derived from an EMBL/GenBank/DDBJ whole genome shotgun (WGS) entry which is preliminary data.</text>
</comment>
<evidence type="ECO:0000313" key="9">
    <source>
        <dbReference type="Proteomes" id="UP001150924"/>
    </source>
</evidence>
<keyword evidence="4" id="KW-0479">Metal-binding</keyword>
<dbReference type="PANTHER" id="PTHR30352:SF2">
    <property type="entry name" value="ANAEROBIC RIBONUCLEOSIDE-TRIPHOSPHATE REDUCTASE-ACTIVATING PROTEIN"/>
    <property type="match status" value="1"/>
</dbReference>
<evidence type="ECO:0000256" key="4">
    <source>
        <dbReference type="ARBA" id="ARBA00022723"/>
    </source>
</evidence>
<sequence>MSEETPGARTDTAARARPGERAPAASEASNEQRSPLMGSLSERTGNSAASSSPCSSEIRRELQLRVAARVACTEAEGPGRRFAVWVQGCDLRCPGCCNPEFFAREGGESLAVAALADELRAARDLHAITGLTVLGGEPSEQAEAVAALCRAARELGLSTIVFTGRTHAELQALTEMRALLDAADTLVDGRFDARRREPPDGRRWIGSTNQQIVHLTPRHADPAQWRGRNHVELQIDAAGRITGHGAPDILRRVLKNMS</sequence>
<dbReference type="SFLD" id="SFLDS00029">
    <property type="entry name" value="Radical_SAM"/>
    <property type="match status" value="1"/>
</dbReference>
<dbReference type="InterPro" id="IPR013785">
    <property type="entry name" value="Aldolase_TIM"/>
</dbReference>
<comment type="cofactor">
    <cofactor evidence="1">
        <name>[4Fe-4S] cluster</name>
        <dbReference type="ChEBI" id="CHEBI:49883"/>
    </cofactor>
</comment>
<dbReference type="Proteomes" id="UP001150924">
    <property type="component" value="Unassembled WGS sequence"/>
</dbReference>
<evidence type="ECO:0000256" key="1">
    <source>
        <dbReference type="ARBA" id="ARBA00001966"/>
    </source>
</evidence>
<keyword evidence="6" id="KW-0411">Iron-sulfur</keyword>